<feature type="transmembrane region" description="Helical" evidence="3">
    <location>
        <begin position="290"/>
        <end position="312"/>
    </location>
</feature>
<sequence length="448" mass="49093">MDGSQVELAPLPVNEAGRRRLNEQNFEPIGDYSRAVPPPDGGKDAWLFLLGCFFVEALVWGFPFSYGIFQQYYSENEMFAGEGSIAVIGTCSMGIMYLDAPFVFAALQKWPRLRRPCCVVGLFIMCGALAASSFSQSVRHLIITQGVLYAVGGSLAYSPTILFVNEWFIKRKGLAFGIMWAGTGLAGVILPLVLQWLLTSYGFRTTLRVWSLALFILTFPLLYFVKPRLPNIATEREHRTRRLFDVSFLWNWHFIVLQGCNILEAVGYFLPTIYLPSFAQQTLHSSALASAFTVIAVNIAAVFGTVVMGTLIDRYHVTTCILISTIGTTIGIFLLWGLATSLPILYLFCVVYGLFAGSFSSTWTGVIKYMQTQTDNADAGLVFAFLAFGRGLGNIVSGPLSEALVRGEPWVGKAGSAYGSGYGPLIVCSGVSALLGGLSFFVRRVGWM</sequence>
<protein>
    <submittedName>
        <fullName evidence="5">MFS general substrate transporter</fullName>
    </submittedName>
</protein>
<evidence type="ECO:0000256" key="3">
    <source>
        <dbReference type="SAM" id="Phobius"/>
    </source>
</evidence>
<name>A0A9P4U2D0_9PEZI</name>
<feature type="transmembrane region" description="Helical" evidence="3">
    <location>
        <begin position="421"/>
        <end position="442"/>
    </location>
</feature>
<dbReference type="InterPro" id="IPR020846">
    <property type="entry name" value="MFS_dom"/>
</dbReference>
<gene>
    <name evidence="5" type="ORF">EJ08DRAFT_668185</name>
</gene>
<evidence type="ECO:0000259" key="4">
    <source>
        <dbReference type="PROSITE" id="PS50850"/>
    </source>
</evidence>
<comment type="caution">
    <text evidence="5">The sequence shown here is derived from an EMBL/GenBank/DDBJ whole genome shotgun (WGS) entry which is preliminary data.</text>
</comment>
<comment type="similarity">
    <text evidence="2">Belongs to the major facilitator superfamily. Monocarboxylate porter (TC 2.A.1.13) family.</text>
</comment>
<feature type="transmembrane region" description="Helical" evidence="3">
    <location>
        <begin position="379"/>
        <end position="401"/>
    </location>
</feature>
<feature type="transmembrane region" description="Helical" evidence="3">
    <location>
        <begin position="141"/>
        <end position="164"/>
    </location>
</feature>
<feature type="transmembrane region" description="Helical" evidence="3">
    <location>
        <begin position="176"/>
        <end position="197"/>
    </location>
</feature>
<proteinExistence type="inferred from homology"/>
<evidence type="ECO:0000313" key="6">
    <source>
        <dbReference type="Proteomes" id="UP000800235"/>
    </source>
</evidence>
<keyword evidence="3" id="KW-0812">Transmembrane</keyword>
<feature type="transmembrane region" description="Helical" evidence="3">
    <location>
        <begin position="45"/>
        <end position="64"/>
    </location>
</feature>
<dbReference type="PANTHER" id="PTHR11360:SF287">
    <property type="entry name" value="MFS MONOCARBOXYLATE TRANSPORTER"/>
    <property type="match status" value="1"/>
</dbReference>
<keyword evidence="3" id="KW-1133">Transmembrane helix</keyword>
<feature type="transmembrane region" description="Helical" evidence="3">
    <location>
        <begin position="344"/>
        <end position="367"/>
    </location>
</feature>
<feature type="transmembrane region" description="Helical" evidence="3">
    <location>
        <begin position="209"/>
        <end position="225"/>
    </location>
</feature>
<feature type="transmembrane region" description="Helical" evidence="3">
    <location>
        <begin position="117"/>
        <end position="135"/>
    </location>
</feature>
<feature type="transmembrane region" description="Helical" evidence="3">
    <location>
        <begin position="246"/>
        <end position="270"/>
    </location>
</feature>
<feature type="transmembrane region" description="Helical" evidence="3">
    <location>
        <begin position="319"/>
        <end position="338"/>
    </location>
</feature>
<feature type="transmembrane region" description="Helical" evidence="3">
    <location>
        <begin position="84"/>
        <end position="105"/>
    </location>
</feature>
<dbReference type="SUPFAM" id="SSF103473">
    <property type="entry name" value="MFS general substrate transporter"/>
    <property type="match status" value="1"/>
</dbReference>
<dbReference type="InterPro" id="IPR011701">
    <property type="entry name" value="MFS"/>
</dbReference>
<dbReference type="PANTHER" id="PTHR11360">
    <property type="entry name" value="MONOCARBOXYLATE TRANSPORTER"/>
    <property type="match status" value="1"/>
</dbReference>
<dbReference type="EMBL" id="MU007015">
    <property type="protein sequence ID" value="KAF2434705.1"/>
    <property type="molecule type" value="Genomic_DNA"/>
</dbReference>
<organism evidence="5 6">
    <name type="scientific">Tothia fuscella</name>
    <dbReference type="NCBI Taxonomy" id="1048955"/>
    <lineage>
        <taxon>Eukaryota</taxon>
        <taxon>Fungi</taxon>
        <taxon>Dikarya</taxon>
        <taxon>Ascomycota</taxon>
        <taxon>Pezizomycotina</taxon>
        <taxon>Dothideomycetes</taxon>
        <taxon>Pleosporomycetidae</taxon>
        <taxon>Venturiales</taxon>
        <taxon>Cylindrosympodiaceae</taxon>
        <taxon>Tothia</taxon>
    </lineage>
</organism>
<reference evidence="5" key="1">
    <citation type="journal article" date="2020" name="Stud. Mycol.">
        <title>101 Dothideomycetes genomes: a test case for predicting lifestyles and emergence of pathogens.</title>
        <authorList>
            <person name="Haridas S."/>
            <person name="Albert R."/>
            <person name="Binder M."/>
            <person name="Bloem J."/>
            <person name="Labutti K."/>
            <person name="Salamov A."/>
            <person name="Andreopoulos B."/>
            <person name="Baker S."/>
            <person name="Barry K."/>
            <person name="Bills G."/>
            <person name="Bluhm B."/>
            <person name="Cannon C."/>
            <person name="Castanera R."/>
            <person name="Culley D."/>
            <person name="Daum C."/>
            <person name="Ezra D."/>
            <person name="Gonzalez J."/>
            <person name="Henrissat B."/>
            <person name="Kuo A."/>
            <person name="Liang C."/>
            <person name="Lipzen A."/>
            <person name="Lutzoni F."/>
            <person name="Magnuson J."/>
            <person name="Mondo S."/>
            <person name="Nolan M."/>
            <person name="Ohm R."/>
            <person name="Pangilinan J."/>
            <person name="Park H.-J."/>
            <person name="Ramirez L."/>
            <person name="Alfaro M."/>
            <person name="Sun H."/>
            <person name="Tritt A."/>
            <person name="Yoshinaga Y."/>
            <person name="Zwiers L.-H."/>
            <person name="Turgeon B."/>
            <person name="Goodwin S."/>
            <person name="Spatafora J."/>
            <person name="Crous P."/>
            <person name="Grigoriev I."/>
        </authorList>
    </citation>
    <scope>NUCLEOTIDE SEQUENCE</scope>
    <source>
        <strain evidence="5">CBS 130266</strain>
    </source>
</reference>
<comment type="subcellular location">
    <subcellularLocation>
        <location evidence="1">Membrane</location>
        <topology evidence="1">Multi-pass membrane protein</topology>
    </subcellularLocation>
</comment>
<accession>A0A9P4U2D0</accession>
<dbReference type="GO" id="GO:0016020">
    <property type="term" value="C:membrane"/>
    <property type="evidence" value="ECO:0007669"/>
    <property type="project" value="UniProtKB-SubCell"/>
</dbReference>
<evidence type="ECO:0000313" key="5">
    <source>
        <dbReference type="EMBL" id="KAF2434705.1"/>
    </source>
</evidence>
<dbReference type="Pfam" id="PF07690">
    <property type="entry name" value="MFS_1"/>
    <property type="match status" value="1"/>
</dbReference>
<evidence type="ECO:0000256" key="2">
    <source>
        <dbReference type="ARBA" id="ARBA00006727"/>
    </source>
</evidence>
<keyword evidence="6" id="KW-1185">Reference proteome</keyword>
<keyword evidence="3" id="KW-0472">Membrane</keyword>
<dbReference type="Gene3D" id="1.20.1250.20">
    <property type="entry name" value="MFS general substrate transporter like domains"/>
    <property type="match status" value="2"/>
</dbReference>
<dbReference type="InterPro" id="IPR050327">
    <property type="entry name" value="Proton-linked_MCT"/>
</dbReference>
<dbReference type="GO" id="GO:0022857">
    <property type="term" value="F:transmembrane transporter activity"/>
    <property type="evidence" value="ECO:0007669"/>
    <property type="project" value="InterPro"/>
</dbReference>
<feature type="domain" description="Major facilitator superfamily (MFS) profile" evidence="4">
    <location>
        <begin position="45"/>
        <end position="447"/>
    </location>
</feature>
<dbReference type="OrthoDB" id="2213137at2759"/>
<dbReference type="Proteomes" id="UP000800235">
    <property type="component" value="Unassembled WGS sequence"/>
</dbReference>
<evidence type="ECO:0000256" key="1">
    <source>
        <dbReference type="ARBA" id="ARBA00004141"/>
    </source>
</evidence>
<dbReference type="InterPro" id="IPR036259">
    <property type="entry name" value="MFS_trans_sf"/>
</dbReference>
<dbReference type="PROSITE" id="PS50850">
    <property type="entry name" value="MFS"/>
    <property type="match status" value="1"/>
</dbReference>
<dbReference type="AlphaFoldDB" id="A0A9P4U2D0"/>